<proteinExistence type="predicted"/>
<accession>A0A1F8FAJ0</accession>
<keyword evidence="1" id="KW-0812">Transmembrane</keyword>
<evidence type="ECO:0000313" key="2">
    <source>
        <dbReference type="EMBL" id="OGN10211.1"/>
    </source>
</evidence>
<keyword evidence="1" id="KW-1133">Transmembrane helix</keyword>
<feature type="transmembrane region" description="Helical" evidence="1">
    <location>
        <begin position="6"/>
        <end position="23"/>
    </location>
</feature>
<name>A0A1F8FAJ0_9BACT</name>
<organism evidence="2 3">
    <name type="scientific">Candidatus Yanofskybacteria bacterium RIFCSPHIGHO2_02_FULL_41_11</name>
    <dbReference type="NCBI Taxonomy" id="1802675"/>
    <lineage>
        <taxon>Bacteria</taxon>
        <taxon>Candidatus Yanofskyibacteriota</taxon>
    </lineage>
</organism>
<dbReference type="AlphaFoldDB" id="A0A1F8FAJ0"/>
<protein>
    <submittedName>
        <fullName evidence="2">Uncharacterized protein</fullName>
    </submittedName>
</protein>
<comment type="caution">
    <text evidence="2">The sequence shown here is derived from an EMBL/GenBank/DDBJ whole genome shotgun (WGS) entry which is preliminary data.</text>
</comment>
<reference evidence="2 3" key="1">
    <citation type="journal article" date="2016" name="Nat. Commun.">
        <title>Thousands of microbial genomes shed light on interconnected biogeochemical processes in an aquifer system.</title>
        <authorList>
            <person name="Anantharaman K."/>
            <person name="Brown C.T."/>
            <person name="Hug L.A."/>
            <person name="Sharon I."/>
            <person name="Castelle C.J."/>
            <person name="Probst A.J."/>
            <person name="Thomas B.C."/>
            <person name="Singh A."/>
            <person name="Wilkins M.J."/>
            <person name="Karaoz U."/>
            <person name="Brodie E.L."/>
            <person name="Williams K.H."/>
            <person name="Hubbard S.S."/>
            <person name="Banfield J.F."/>
        </authorList>
    </citation>
    <scope>NUCLEOTIDE SEQUENCE [LARGE SCALE GENOMIC DNA]</scope>
</reference>
<dbReference type="Proteomes" id="UP000177167">
    <property type="component" value="Unassembled WGS sequence"/>
</dbReference>
<gene>
    <name evidence="2" type="ORF">A3J46_05915</name>
</gene>
<keyword evidence="1" id="KW-0472">Membrane</keyword>
<dbReference type="EMBL" id="MGJP01000013">
    <property type="protein sequence ID" value="OGN10211.1"/>
    <property type="molecule type" value="Genomic_DNA"/>
</dbReference>
<evidence type="ECO:0000256" key="1">
    <source>
        <dbReference type="SAM" id="Phobius"/>
    </source>
</evidence>
<sequence length="101" mass="11500">MIIALLIFSVAIGLIFYFLLDLYEKRQANTWKLVAEGVLKSIEYHNPPPRRKGRLFIPKIGVALFEDGQYCMVMGLVVPPQGTRIKIYKNGLADFKIEKTA</sequence>
<evidence type="ECO:0000313" key="3">
    <source>
        <dbReference type="Proteomes" id="UP000177167"/>
    </source>
</evidence>